<organism evidence="1 2">
    <name type="scientific">Pristionchus mayeri</name>
    <dbReference type="NCBI Taxonomy" id="1317129"/>
    <lineage>
        <taxon>Eukaryota</taxon>
        <taxon>Metazoa</taxon>
        <taxon>Ecdysozoa</taxon>
        <taxon>Nematoda</taxon>
        <taxon>Chromadorea</taxon>
        <taxon>Rhabditida</taxon>
        <taxon>Rhabditina</taxon>
        <taxon>Diplogasteromorpha</taxon>
        <taxon>Diplogasteroidea</taxon>
        <taxon>Neodiplogasteridae</taxon>
        <taxon>Pristionchus</taxon>
    </lineage>
</organism>
<comment type="caution">
    <text evidence="1">The sequence shown here is derived from an EMBL/GenBank/DDBJ whole genome shotgun (WGS) entry which is preliminary data.</text>
</comment>
<protein>
    <submittedName>
        <fullName evidence="1">Uncharacterized protein</fullName>
    </submittedName>
</protein>
<reference evidence="2" key="1">
    <citation type="submission" date="2022-10" db="EMBL/GenBank/DDBJ databases">
        <title>Genome assembly of Pristionchus species.</title>
        <authorList>
            <person name="Yoshida K."/>
            <person name="Sommer R.J."/>
        </authorList>
    </citation>
    <scope>NUCLEOTIDE SEQUENCE [LARGE SCALE GENOMIC DNA]</scope>
    <source>
        <strain evidence="2">RS5460</strain>
    </source>
</reference>
<dbReference type="EMBL" id="BTRK01000006">
    <property type="protein sequence ID" value="GMR56796.1"/>
    <property type="molecule type" value="Genomic_DNA"/>
</dbReference>
<dbReference type="Proteomes" id="UP001328107">
    <property type="component" value="Unassembled WGS sequence"/>
</dbReference>
<accession>A0AAN5D4P5</accession>
<proteinExistence type="predicted"/>
<gene>
    <name evidence="1" type="ORF">PMAYCL1PPCAC_26991</name>
</gene>
<dbReference type="AlphaFoldDB" id="A0AAN5D4P5"/>
<name>A0AAN5D4P5_9BILA</name>
<evidence type="ECO:0000313" key="2">
    <source>
        <dbReference type="Proteomes" id="UP001328107"/>
    </source>
</evidence>
<feature type="non-terminal residue" evidence="1">
    <location>
        <position position="81"/>
    </location>
</feature>
<feature type="non-terminal residue" evidence="1">
    <location>
        <position position="1"/>
    </location>
</feature>
<sequence>SHIIKISERVKDSIHLKLQNEDSSFYINVAFITQLNSLDAPYISLKRYHKFGLPRAFWETFFNETVEWLTRVCACGRGEVH</sequence>
<keyword evidence="2" id="KW-1185">Reference proteome</keyword>
<evidence type="ECO:0000313" key="1">
    <source>
        <dbReference type="EMBL" id="GMR56796.1"/>
    </source>
</evidence>